<dbReference type="Proteomes" id="UP001056837">
    <property type="component" value="Chromosome"/>
</dbReference>
<keyword evidence="1" id="KW-1133">Transmembrane helix</keyword>
<evidence type="ECO:0000256" key="1">
    <source>
        <dbReference type="SAM" id="Phobius"/>
    </source>
</evidence>
<feature type="transmembrane region" description="Helical" evidence="1">
    <location>
        <begin position="146"/>
        <end position="163"/>
    </location>
</feature>
<reference evidence="2" key="1">
    <citation type="submission" date="2020-04" db="EMBL/GenBank/DDBJ databases">
        <title>Tenacibaculum mesophilum bac2.</title>
        <authorList>
            <person name="Li M."/>
        </authorList>
    </citation>
    <scope>NUCLEOTIDE SEQUENCE</scope>
    <source>
        <strain evidence="2">Bac2</strain>
    </source>
</reference>
<gene>
    <name evidence="2" type="ORF">HER15_02820</name>
</gene>
<dbReference type="AlphaFoldDB" id="A0AAE9MMD8"/>
<dbReference type="EMBL" id="CP050861">
    <property type="protein sequence ID" value="UTD14468.1"/>
    <property type="molecule type" value="Genomic_DNA"/>
</dbReference>
<protein>
    <submittedName>
        <fullName evidence="2">Uncharacterized protein</fullName>
    </submittedName>
</protein>
<dbReference type="RefSeq" id="WP_253680283.1">
    <property type="nucleotide sequence ID" value="NZ_CP050861.1"/>
</dbReference>
<keyword evidence="1" id="KW-0812">Transmembrane</keyword>
<evidence type="ECO:0000313" key="2">
    <source>
        <dbReference type="EMBL" id="UTD14468.1"/>
    </source>
</evidence>
<proteinExistence type="predicted"/>
<name>A0AAE9MMD8_9FLAO</name>
<accession>A0AAE9MMD8</accession>
<sequence length="180" mass="20773">MTAYLTKILEKYKLQENLEWQIDEKKESIINKMKSVTSENYYSALFALMDLTASKDKKFIGTINDNGFIIRKRIKLFDFMPIMAKVTAEFKNVDGKTKLLAKVNGMRIILLVFRLMILTLICLLALLVILEALIPPIGEINPFPDLLILVFITTIFVLMPLLLGQRNVRNMKTELNKIFE</sequence>
<organism evidence="2 3">
    <name type="scientific">Tenacibaculum mesophilum</name>
    <dbReference type="NCBI Taxonomy" id="104268"/>
    <lineage>
        <taxon>Bacteria</taxon>
        <taxon>Pseudomonadati</taxon>
        <taxon>Bacteroidota</taxon>
        <taxon>Flavobacteriia</taxon>
        <taxon>Flavobacteriales</taxon>
        <taxon>Flavobacteriaceae</taxon>
        <taxon>Tenacibaculum</taxon>
    </lineage>
</organism>
<feature type="transmembrane region" description="Helical" evidence="1">
    <location>
        <begin position="108"/>
        <end position="134"/>
    </location>
</feature>
<evidence type="ECO:0000313" key="3">
    <source>
        <dbReference type="Proteomes" id="UP001056837"/>
    </source>
</evidence>
<keyword evidence="1" id="KW-0472">Membrane</keyword>